<gene>
    <name evidence="1" type="ORF">L6E24_09070</name>
</gene>
<dbReference type="RefSeq" id="WP_257741674.1">
    <property type="nucleotide sequence ID" value="NZ_CP096115.1"/>
</dbReference>
<dbReference type="EMBL" id="CP096115">
    <property type="protein sequence ID" value="UUX91522.1"/>
    <property type="molecule type" value="Genomic_DNA"/>
</dbReference>
<evidence type="ECO:0000313" key="2">
    <source>
        <dbReference type="Proteomes" id="UP001060368"/>
    </source>
</evidence>
<name>A0A9E7PQ63_9EURY</name>
<protein>
    <submittedName>
        <fullName evidence="1">Uncharacterized protein</fullName>
    </submittedName>
</protein>
<keyword evidence="2" id="KW-1185">Reference proteome</keyword>
<organism evidence="1 2">
    <name type="scientific">Methanoplanus endosymbiosus</name>
    <dbReference type="NCBI Taxonomy" id="33865"/>
    <lineage>
        <taxon>Archaea</taxon>
        <taxon>Methanobacteriati</taxon>
        <taxon>Methanobacteriota</taxon>
        <taxon>Stenosarchaea group</taxon>
        <taxon>Methanomicrobia</taxon>
        <taxon>Methanomicrobiales</taxon>
        <taxon>Methanomicrobiaceae</taxon>
        <taxon>Methanoplanus</taxon>
    </lineage>
</organism>
<dbReference type="KEGG" id="mend:L6E24_09070"/>
<evidence type="ECO:0000313" key="1">
    <source>
        <dbReference type="EMBL" id="UUX91522.1"/>
    </source>
</evidence>
<sequence>MGISKGLSPEKASFESEVFHYDDYIEFVYRPDSLIPSTYFVTYSADISGNTFYAESDSKYDGIFKDKPLKVKIPLDNRTYETIGFNIAIVDHWGRTVEKSELSVEEMETALPDNDLLSASDLLTDPDYGGFAEVSGRVSALNTDESDFFDLTSGGSTVRAYYRDMIRETGTAMPDADISSLSEGDYVVLSGELQKGGNFSDKNDFWIYEIIDL</sequence>
<proteinExistence type="predicted"/>
<dbReference type="Proteomes" id="UP001060368">
    <property type="component" value="Chromosome"/>
</dbReference>
<dbReference type="AlphaFoldDB" id="A0A9E7PQ63"/>
<dbReference type="GeneID" id="74307850"/>
<reference evidence="1" key="1">
    <citation type="submission" date="2022-04" db="EMBL/GenBank/DDBJ databases">
        <title>Complete genome of Methanoplanus endosymbiosus DSM 3599.</title>
        <authorList>
            <person name="Chen S.-C."/>
            <person name="You Y.-T."/>
            <person name="Zhou Y.-Z."/>
            <person name="Lai M.-C."/>
        </authorList>
    </citation>
    <scope>NUCLEOTIDE SEQUENCE</scope>
    <source>
        <strain evidence="1">DSM 3599</strain>
    </source>
</reference>
<accession>A0A9E7PQ63</accession>